<feature type="transmembrane region" description="Helical" evidence="1">
    <location>
        <begin position="73"/>
        <end position="91"/>
    </location>
</feature>
<dbReference type="EMBL" id="CM029040">
    <property type="protein sequence ID" value="KAG2632902.1"/>
    <property type="molecule type" value="Genomic_DNA"/>
</dbReference>
<keyword evidence="1" id="KW-1133">Transmembrane helix</keyword>
<keyword evidence="3" id="KW-1185">Reference proteome</keyword>
<accession>A0A8T0V922</accession>
<protein>
    <submittedName>
        <fullName evidence="2">Uncharacterized protein</fullName>
    </submittedName>
</protein>
<name>A0A8T0V922_PANVG</name>
<evidence type="ECO:0000313" key="2">
    <source>
        <dbReference type="EMBL" id="KAG2632902.1"/>
    </source>
</evidence>
<dbReference type="AlphaFoldDB" id="A0A8T0V922"/>
<dbReference type="Proteomes" id="UP000823388">
    <property type="component" value="Chromosome 2N"/>
</dbReference>
<organism evidence="2 3">
    <name type="scientific">Panicum virgatum</name>
    <name type="common">Blackwell switchgrass</name>
    <dbReference type="NCBI Taxonomy" id="38727"/>
    <lineage>
        <taxon>Eukaryota</taxon>
        <taxon>Viridiplantae</taxon>
        <taxon>Streptophyta</taxon>
        <taxon>Embryophyta</taxon>
        <taxon>Tracheophyta</taxon>
        <taxon>Spermatophyta</taxon>
        <taxon>Magnoliopsida</taxon>
        <taxon>Liliopsida</taxon>
        <taxon>Poales</taxon>
        <taxon>Poaceae</taxon>
        <taxon>PACMAD clade</taxon>
        <taxon>Panicoideae</taxon>
        <taxon>Panicodae</taxon>
        <taxon>Paniceae</taxon>
        <taxon>Panicinae</taxon>
        <taxon>Panicum</taxon>
        <taxon>Panicum sect. Hiantes</taxon>
    </lineage>
</organism>
<proteinExistence type="predicted"/>
<evidence type="ECO:0000256" key="1">
    <source>
        <dbReference type="SAM" id="Phobius"/>
    </source>
</evidence>
<comment type="caution">
    <text evidence="2">The sequence shown here is derived from an EMBL/GenBank/DDBJ whole genome shotgun (WGS) entry which is preliminary data.</text>
</comment>
<keyword evidence="1" id="KW-0472">Membrane</keyword>
<evidence type="ECO:0000313" key="3">
    <source>
        <dbReference type="Proteomes" id="UP000823388"/>
    </source>
</evidence>
<sequence>MRSRPLGLSHVLRPKCLPLSTGGSSGASSNLERYINTISHVCSVSKASIGVQATVGSGCIEKKRKEKKEVRKVCAHLQFLLCLAYASHYVFMCHSLTFYFC</sequence>
<reference evidence="2 3" key="1">
    <citation type="submission" date="2020-05" db="EMBL/GenBank/DDBJ databases">
        <title>WGS assembly of Panicum virgatum.</title>
        <authorList>
            <person name="Lovell J.T."/>
            <person name="Jenkins J."/>
            <person name="Shu S."/>
            <person name="Juenger T.E."/>
            <person name="Schmutz J."/>
        </authorList>
    </citation>
    <scope>NUCLEOTIDE SEQUENCE [LARGE SCALE GENOMIC DNA]</scope>
    <source>
        <strain evidence="3">cv. AP13</strain>
    </source>
</reference>
<gene>
    <name evidence="2" type="ORF">PVAP13_2NG459700</name>
</gene>
<keyword evidence="1" id="KW-0812">Transmembrane</keyword>